<protein>
    <submittedName>
        <fullName evidence="2">Uncharacterized protein</fullName>
    </submittedName>
</protein>
<evidence type="ECO:0000256" key="1">
    <source>
        <dbReference type="SAM" id="MobiDB-lite"/>
    </source>
</evidence>
<gene>
    <name evidence="2" type="ORF">VKT23_011162</name>
</gene>
<dbReference type="EMBL" id="JBANRG010000023">
    <property type="protein sequence ID" value="KAK7455289.1"/>
    <property type="molecule type" value="Genomic_DNA"/>
</dbReference>
<proteinExistence type="predicted"/>
<evidence type="ECO:0000313" key="2">
    <source>
        <dbReference type="EMBL" id="KAK7455289.1"/>
    </source>
</evidence>
<reference evidence="2 3" key="1">
    <citation type="submission" date="2024-01" db="EMBL/GenBank/DDBJ databases">
        <title>A draft genome for the cacao thread blight pathogen Marasmiellus scandens.</title>
        <authorList>
            <person name="Baruah I.K."/>
            <person name="Leung J."/>
            <person name="Bukari Y."/>
            <person name="Amoako-Attah I."/>
            <person name="Meinhardt L.W."/>
            <person name="Bailey B.A."/>
            <person name="Cohen S.P."/>
        </authorList>
    </citation>
    <scope>NUCLEOTIDE SEQUENCE [LARGE SCALE GENOMIC DNA]</scope>
    <source>
        <strain evidence="2 3">GH-19</strain>
    </source>
</reference>
<dbReference type="Proteomes" id="UP001498398">
    <property type="component" value="Unassembled WGS sequence"/>
</dbReference>
<feature type="region of interest" description="Disordered" evidence="1">
    <location>
        <begin position="1"/>
        <end position="39"/>
    </location>
</feature>
<keyword evidence="3" id="KW-1185">Reference proteome</keyword>
<name>A0ABR1JAP2_9AGAR</name>
<organism evidence="2 3">
    <name type="scientific">Marasmiellus scandens</name>
    <dbReference type="NCBI Taxonomy" id="2682957"/>
    <lineage>
        <taxon>Eukaryota</taxon>
        <taxon>Fungi</taxon>
        <taxon>Dikarya</taxon>
        <taxon>Basidiomycota</taxon>
        <taxon>Agaricomycotina</taxon>
        <taxon>Agaricomycetes</taxon>
        <taxon>Agaricomycetidae</taxon>
        <taxon>Agaricales</taxon>
        <taxon>Marasmiineae</taxon>
        <taxon>Omphalotaceae</taxon>
        <taxon>Marasmiellus</taxon>
    </lineage>
</organism>
<accession>A0ABR1JAP2</accession>
<sequence>MPSGQTLIQSHLPAIPGSTYSPANYKTVTPSADSTRNTPCPKVVMNFGNEMRDALNHASLQPSLQRQYNSIDTETSSQLKTEGDVERTAALYLTHNPIIIIEDLLSRNPRLGGLRVLSQHTSGGDRPDLVFYVGNTIVLVLEYKKTDTLDKSNWDPAFALNLQIAAQLAQARGNNLQKNAIVIAQQCAKYGRSTQLTCPLVLCANYQKMVLLDFKYNNQVYDNATNPVRWWFSNDETSSFLTHQQLLLAALVYGMQKQGLL</sequence>
<comment type="caution">
    <text evidence="2">The sequence shown here is derived from an EMBL/GenBank/DDBJ whole genome shotgun (WGS) entry which is preliminary data.</text>
</comment>
<evidence type="ECO:0000313" key="3">
    <source>
        <dbReference type="Proteomes" id="UP001498398"/>
    </source>
</evidence>
<feature type="compositionally biased region" description="Polar residues" evidence="1">
    <location>
        <begin position="18"/>
        <end position="38"/>
    </location>
</feature>